<protein>
    <submittedName>
        <fullName evidence="1">Uncharacterized protein</fullName>
    </submittedName>
</protein>
<dbReference type="STRING" id="634177.GLX_01090"/>
<sequence>MIGAGWLEHHPGNGFDVADPAQKRGLALAGVGDTNGITAGVTGSVEMILGWDYPEFCAVR</sequence>
<evidence type="ECO:0000313" key="1">
    <source>
        <dbReference type="EMBL" id="BAK82521.1"/>
    </source>
</evidence>
<reference evidence="2" key="1">
    <citation type="journal article" date="2011" name="J. Bacteriol.">
        <title>Complete genome sequence of NBRC 3288, a unique cellulose-nonproducing strain of Gluconacetobacter xylinus isolated from vinegar.</title>
        <authorList>
            <person name="Ogino H."/>
            <person name="Azuma Y."/>
            <person name="Hosoyama A."/>
            <person name="Nakazawa H."/>
            <person name="Matsutani M."/>
            <person name="Hasegawa A."/>
            <person name="Otsuyama K."/>
            <person name="Matsushita K."/>
            <person name="Fujita N."/>
            <person name="Shirai M."/>
        </authorList>
    </citation>
    <scope>NUCLEOTIDE SEQUENCE [LARGE SCALE GENOMIC DNA]</scope>
    <source>
        <strain evidence="2">NBRC 3288 / BCRC 11682 / LMG 1693</strain>
    </source>
</reference>
<dbReference type="AlphaFoldDB" id="G2I2A5"/>
<name>G2I2A5_KOMMN</name>
<dbReference type="EMBL" id="AP012159">
    <property type="protein sequence ID" value="BAK82521.1"/>
    <property type="molecule type" value="Genomic_DNA"/>
</dbReference>
<proteinExistence type="predicted"/>
<dbReference type="HOGENOM" id="CLU_2935527_0_0_5"/>
<gene>
    <name evidence="1" type="ordered locus">GLX_01090</name>
</gene>
<organism evidence="1 2">
    <name type="scientific">Komagataeibacter medellinensis (strain NBRC 3288 / BCRC 11682 / LMG 1693 / Kondo 51)</name>
    <name type="common">Gluconacetobacter medellinensis</name>
    <dbReference type="NCBI Taxonomy" id="634177"/>
    <lineage>
        <taxon>Bacteria</taxon>
        <taxon>Pseudomonadati</taxon>
        <taxon>Pseudomonadota</taxon>
        <taxon>Alphaproteobacteria</taxon>
        <taxon>Acetobacterales</taxon>
        <taxon>Acetobacteraceae</taxon>
        <taxon>Komagataeibacter</taxon>
    </lineage>
</organism>
<dbReference type="Proteomes" id="UP000009044">
    <property type="component" value="Chromosome"/>
</dbReference>
<accession>G2I2A5</accession>
<dbReference type="PATRIC" id="fig|634177.7.peg.109"/>
<evidence type="ECO:0000313" key="2">
    <source>
        <dbReference type="Proteomes" id="UP000009044"/>
    </source>
</evidence>
<dbReference type="KEGG" id="gxy:GLX_01090"/>